<proteinExistence type="predicted"/>
<dbReference type="Proteomes" id="UP000637061">
    <property type="component" value="Unassembled WGS sequence"/>
</dbReference>
<reference evidence="1" key="1">
    <citation type="submission" date="2020-12" db="EMBL/GenBank/DDBJ databases">
        <title>Enhanced detection system for hospital associated transmission using whole genome sequencing surveillance.</title>
        <authorList>
            <person name="Harrison L.H."/>
            <person name="Van Tyne D."/>
            <person name="Marsh J.W."/>
            <person name="Griffith M.P."/>
            <person name="Snyder D.J."/>
            <person name="Cooper V.S."/>
            <person name="Mustapha M."/>
        </authorList>
    </citation>
    <scope>NUCLEOTIDE SEQUENCE</scope>
    <source>
        <strain evidence="1">PSB00042</strain>
    </source>
</reference>
<accession>A0A8I1EAV3</accession>
<evidence type="ECO:0000313" key="1">
    <source>
        <dbReference type="EMBL" id="MBI6883079.1"/>
    </source>
</evidence>
<protein>
    <submittedName>
        <fullName evidence="1">Uncharacterized protein</fullName>
    </submittedName>
</protein>
<dbReference type="EMBL" id="JAEHTE010000002">
    <property type="protein sequence ID" value="MBI6883079.1"/>
    <property type="molecule type" value="Genomic_DNA"/>
</dbReference>
<sequence length="125" mass="13702">MFSIDPKKLVADGSNTRASEQENFSGIELFTTEKGGQGKSISVVRPDDMLFHNQLKRLGYELVDGYRRIEVKLKVDGAAPVTCDGKHYTLKISEGGIITVEEDEACSLGNTTHGSMIPAALMRRI</sequence>
<dbReference type="AlphaFoldDB" id="A0A8I1EAV3"/>
<comment type="caution">
    <text evidence="1">The sequence shown here is derived from an EMBL/GenBank/DDBJ whole genome shotgun (WGS) entry which is preliminary data.</text>
</comment>
<gene>
    <name evidence="1" type="ORF">JEU22_04055</name>
</gene>
<name>A0A8I1EAV3_PSEPU</name>
<dbReference type="RefSeq" id="WP_198746693.1">
    <property type="nucleotide sequence ID" value="NZ_JAEHTE010000002.1"/>
</dbReference>
<organism evidence="1 2">
    <name type="scientific">Pseudomonas putida</name>
    <name type="common">Arthrobacter siderocapsulatus</name>
    <dbReference type="NCBI Taxonomy" id="303"/>
    <lineage>
        <taxon>Bacteria</taxon>
        <taxon>Pseudomonadati</taxon>
        <taxon>Pseudomonadota</taxon>
        <taxon>Gammaproteobacteria</taxon>
        <taxon>Pseudomonadales</taxon>
        <taxon>Pseudomonadaceae</taxon>
        <taxon>Pseudomonas</taxon>
    </lineage>
</organism>
<evidence type="ECO:0000313" key="2">
    <source>
        <dbReference type="Proteomes" id="UP000637061"/>
    </source>
</evidence>